<reference evidence="3 4" key="1">
    <citation type="journal article" date="2020" name="Mol. Plant">
        <title>The Chromosome-Based Rubber Tree Genome Provides New Insights into Spurge Genome Evolution and Rubber Biosynthesis.</title>
        <authorList>
            <person name="Liu J."/>
            <person name="Shi C."/>
            <person name="Shi C.C."/>
            <person name="Li W."/>
            <person name="Zhang Q.J."/>
            <person name="Zhang Y."/>
            <person name="Li K."/>
            <person name="Lu H.F."/>
            <person name="Shi C."/>
            <person name="Zhu S.T."/>
            <person name="Xiao Z.Y."/>
            <person name="Nan H."/>
            <person name="Yue Y."/>
            <person name="Zhu X.G."/>
            <person name="Wu Y."/>
            <person name="Hong X.N."/>
            <person name="Fan G.Y."/>
            <person name="Tong Y."/>
            <person name="Zhang D."/>
            <person name="Mao C.L."/>
            <person name="Liu Y.L."/>
            <person name="Hao S.J."/>
            <person name="Liu W.Q."/>
            <person name="Lv M.Q."/>
            <person name="Zhang H.B."/>
            <person name="Liu Y."/>
            <person name="Hu-Tang G.R."/>
            <person name="Wang J.P."/>
            <person name="Wang J.H."/>
            <person name="Sun Y.H."/>
            <person name="Ni S.B."/>
            <person name="Chen W.B."/>
            <person name="Zhang X.C."/>
            <person name="Jiao Y.N."/>
            <person name="Eichler E.E."/>
            <person name="Li G.H."/>
            <person name="Liu X."/>
            <person name="Gao L.Z."/>
        </authorList>
    </citation>
    <scope>NUCLEOTIDE SEQUENCE [LARGE SCALE GENOMIC DNA]</scope>
    <source>
        <strain evidence="4">cv. GT1</strain>
        <tissue evidence="3">Leaf</tissue>
    </source>
</reference>
<comment type="caution">
    <text evidence="3">The sequence shown here is derived from an EMBL/GenBank/DDBJ whole genome shotgun (WGS) entry which is preliminary data.</text>
</comment>
<dbReference type="Proteomes" id="UP000467840">
    <property type="component" value="Chromosome 14"/>
</dbReference>
<sequence>MPCPVTNIGSLVSQFMLDKDREANQRLVYHKGSNSSSNFCLDGTLESALSPSGDLRYRDNPKCSYRPGSGQGRRSWDDTDEQYSGPTELKEDKRITDFNIISVPSNVAVIVKPTELVFNNVGEKKRYIVAFVAKKNLKPAAGVACGSIVWRNVENKVSSPVAFTWT</sequence>
<gene>
    <name evidence="3" type="ORF">GH714_001248</name>
</gene>
<evidence type="ECO:0000256" key="1">
    <source>
        <dbReference type="SAM" id="MobiDB-lite"/>
    </source>
</evidence>
<dbReference type="AlphaFoldDB" id="A0A6A6M9U5"/>
<dbReference type="EMBL" id="JAAGAX010000006">
    <property type="protein sequence ID" value="KAF2309223.1"/>
    <property type="molecule type" value="Genomic_DNA"/>
</dbReference>
<evidence type="ECO:0000259" key="2">
    <source>
        <dbReference type="Pfam" id="PF17766"/>
    </source>
</evidence>
<evidence type="ECO:0000313" key="3">
    <source>
        <dbReference type="EMBL" id="KAF2309223.1"/>
    </source>
</evidence>
<feature type="domain" description="Subtilisin-like protease fibronectin type-III" evidence="2">
    <location>
        <begin position="101"/>
        <end position="162"/>
    </location>
</feature>
<dbReference type="InterPro" id="IPR041469">
    <property type="entry name" value="Subtilisin-like_FN3"/>
</dbReference>
<dbReference type="Pfam" id="PF17766">
    <property type="entry name" value="fn3_6"/>
    <property type="match status" value="1"/>
</dbReference>
<proteinExistence type="predicted"/>
<keyword evidence="4" id="KW-1185">Reference proteome</keyword>
<evidence type="ECO:0000313" key="4">
    <source>
        <dbReference type="Proteomes" id="UP000467840"/>
    </source>
</evidence>
<protein>
    <recommendedName>
        <fullName evidence="2">Subtilisin-like protease fibronectin type-III domain-containing protein</fullName>
    </recommendedName>
</protein>
<name>A0A6A6M9U5_HEVBR</name>
<feature type="region of interest" description="Disordered" evidence="1">
    <location>
        <begin position="60"/>
        <end position="87"/>
    </location>
</feature>
<accession>A0A6A6M9U5</accession>
<dbReference type="Gene3D" id="2.60.40.2310">
    <property type="match status" value="1"/>
</dbReference>
<organism evidence="3 4">
    <name type="scientific">Hevea brasiliensis</name>
    <name type="common">Para rubber tree</name>
    <name type="synonym">Siphonia brasiliensis</name>
    <dbReference type="NCBI Taxonomy" id="3981"/>
    <lineage>
        <taxon>Eukaryota</taxon>
        <taxon>Viridiplantae</taxon>
        <taxon>Streptophyta</taxon>
        <taxon>Embryophyta</taxon>
        <taxon>Tracheophyta</taxon>
        <taxon>Spermatophyta</taxon>
        <taxon>Magnoliopsida</taxon>
        <taxon>eudicotyledons</taxon>
        <taxon>Gunneridae</taxon>
        <taxon>Pentapetalae</taxon>
        <taxon>rosids</taxon>
        <taxon>fabids</taxon>
        <taxon>Malpighiales</taxon>
        <taxon>Euphorbiaceae</taxon>
        <taxon>Crotonoideae</taxon>
        <taxon>Micrandreae</taxon>
        <taxon>Hevea</taxon>
    </lineage>
</organism>